<keyword evidence="2" id="KW-0805">Transcription regulation</keyword>
<dbReference type="InterPro" id="IPR036390">
    <property type="entry name" value="WH_DNA-bd_sf"/>
</dbReference>
<dbReference type="InterPro" id="IPR005119">
    <property type="entry name" value="LysR_subst-bd"/>
</dbReference>
<proteinExistence type="inferred from homology"/>
<dbReference type="RefSeq" id="WP_189003417.1">
    <property type="nucleotide sequence ID" value="NZ_BMOD01000010.1"/>
</dbReference>
<evidence type="ECO:0000256" key="3">
    <source>
        <dbReference type="ARBA" id="ARBA00023125"/>
    </source>
</evidence>
<feature type="domain" description="HTH lysR-type" evidence="5">
    <location>
        <begin position="1"/>
        <end position="59"/>
    </location>
</feature>
<dbReference type="CDD" id="cd05466">
    <property type="entry name" value="PBP2_LTTR_substrate"/>
    <property type="match status" value="1"/>
</dbReference>
<evidence type="ECO:0000256" key="2">
    <source>
        <dbReference type="ARBA" id="ARBA00023015"/>
    </source>
</evidence>
<evidence type="ECO:0000313" key="6">
    <source>
        <dbReference type="EMBL" id="GGJ40948.1"/>
    </source>
</evidence>
<dbReference type="PANTHER" id="PTHR30126:SF39">
    <property type="entry name" value="HTH-TYPE TRANSCRIPTIONAL REGULATOR CYSL"/>
    <property type="match status" value="1"/>
</dbReference>
<organism evidence="6 7">
    <name type="scientific">Deinococcus roseus</name>
    <dbReference type="NCBI Taxonomy" id="392414"/>
    <lineage>
        <taxon>Bacteria</taxon>
        <taxon>Thermotogati</taxon>
        <taxon>Deinococcota</taxon>
        <taxon>Deinococci</taxon>
        <taxon>Deinococcales</taxon>
        <taxon>Deinococcaceae</taxon>
        <taxon>Deinococcus</taxon>
    </lineage>
</organism>
<accession>A0ABQ2D1R8</accession>
<dbReference type="PRINTS" id="PR00039">
    <property type="entry name" value="HTHLYSR"/>
</dbReference>
<reference evidence="7" key="1">
    <citation type="journal article" date="2019" name="Int. J. Syst. Evol. Microbiol.">
        <title>The Global Catalogue of Microorganisms (GCM) 10K type strain sequencing project: providing services to taxonomists for standard genome sequencing and annotation.</title>
        <authorList>
            <consortium name="The Broad Institute Genomics Platform"/>
            <consortium name="The Broad Institute Genome Sequencing Center for Infectious Disease"/>
            <person name="Wu L."/>
            <person name="Ma J."/>
        </authorList>
    </citation>
    <scope>NUCLEOTIDE SEQUENCE [LARGE SCALE GENOMIC DNA]</scope>
    <source>
        <strain evidence="7">JCM 14370</strain>
    </source>
</reference>
<name>A0ABQ2D1R8_9DEIO</name>
<comment type="similarity">
    <text evidence="1">Belongs to the LysR transcriptional regulatory family.</text>
</comment>
<protein>
    <submittedName>
        <fullName evidence="6">LysR family transcriptional regulator</fullName>
    </submittedName>
</protein>
<evidence type="ECO:0000259" key="5">
    <source>
        <dbReference type="PROSITE" id="PS50931"/>
    </source>
</evidence>
<dbReference type="Proteomes" id="UP000632222">
    <property type="component" value="Unassembled WGS sequence"/>
</dbReference>
<evidence type="ECO:0000256" key="4">
    <source>
        <dbReference type="ARBA" id="ARBA00023163"/>
    </source>
</evidence>
<evidence type="ECO:0000256" key="1">
    <source>
        <dbReference type="ARBA" id="ARBA00009437"/>
    </source>
</evidence>
<dbReference type="Pfam" id="PF03466">
    <property type="entry name" value="LysR_substrate"/>
    <property type="match status" value="1"/>
</dbReference>
<dbReference type="InterPro" id="IPR036388">
    <property type="entry name" value="WH-like_DNA-bd_sf"/>
</dbReference>
<dbReference type="Gene3D" id="3.40.190.290">
    <property type="match status" value="1"/>
</dbReference>
<keyword evidence="3" id="KW-0238">DNA-binding</keyword>
<gene>
    <name evidence="6" type="ORF">GCM10008938_28730</name>
</gene>
<keyword evidence="7" id="KW-1185">Reference proteome</keyword>
<dbReference type="Gene3D" id="1.10.10.10">
    <property type="entry name" value="Winged helix-like DNA-binding domain superfamily/Winged helix DNA-binding domain"/>
    <property type="match status" value="1"/>
</dbReference>
<dbReference type="InterPro" id="IPR000847">
    <property type="entry name" value="LysR_HTH_N"/>
</dbReference>
<dbReference type="SUPFAM" id="SSF53850">
    <property type="entry name" value="Periplasmic binding protein-like II"/>
    <property type="match status" value="1"/>
</dbReference>
<evidence type="ECO:0000313" key="7">
    <source>
        <dbReference type="Proteomes" id="UP000632222"/>
    </source>
</evidence>
<sequence>MADFNWYRNFLAVYRMGSVSGAARARNVTQPTLSQQLAALEASLGEALFVRTARGMEPTERGKALYAEVADAIDRLEQVNRSRKTNVSLELPLLRLGTTPEFFQVYLLPHLKTLNLRMHVKFADPKTLHEELETGNLDLVVSTRRPTGRVLEGQILSRKHIVLVAPASFPLPEHEALETWLPAQHWVAHNTDILLIRKFWKDFYSSRLDIQPLLVVPDLRMVLSAVEQGLGLAVLPEFLCLEALQTGRVQRVLGPIELYSREQWIMAYREADRQKDTLRQVMDCLTTVLEAAGD</sequence>
<comment type="caution">
    <text evidence="6">The sequence shown here is derived from an EMBL/GenBank/DDBJ whole genome shotgun (WGS) entry which is preliminary data.</text>
</comment>
<dbReference type="PROSITE" id="PS50931">
    <property type="entry name" value="HTH_LYSR"/>
    <property type="match status" value="1"/>
</dbReference>
<keyword evidence="4" id="KW-0804">Transcription</keyword>
<dbReference type="EMBL" id="BMOD01000010">
    <property type="protein sequence ID" value="GGJ40948.1"/>
    <property type="molecule type" value="Genomic_DNA"/>
</dbReference>
<dbReference type="PANTHER" id="PTHR30126">
    <property type="entry name" value="HTH-TYPE TRANSCRIPTIONAL REGULATOR"/>
    <property type="match status" value="1"/>
</dbReference>
<dbReference type="Pfam" id="PF00126">
    <property type="entry name" value="HTH_1"/>
    <property type="match status" value="1"/>
</dbReference>
<dbReference type="SUPFAM" id="SSF46785">
    <property type="entry name" value="Winged helix' DNA-binding domain"/>
    <property type="match status" value="1"/>
</dbReference>